<protein>
    <submittedName>
        <fullName evidence="2">Uncharacterized protein</fullName>
    </submittedName>
</protein>
<sequence length="325" mass="36814">MEDEPFGEGYALILGRPFFITAKSKIDIHARTLSMEFGDTYVNFNIFEELKHLAEDHSIFVIDPIDGHMEGYFGLGTSGANIDEVLKTSQYAKIPVVDTSKSRVKRIADRAKSDSKGKKPANTDSKMQEPTETKLIILNGAETLPPTNRKSDLIQVGGICLPRDRQQFPVIIANNLNIEQEEKFLEVLKKHKKAISWTLVDLSGINPSICMHKILLEEDAHPISQKEVTKPLAARMIYPISDSQWVSLVQVVPKKFGMMVIKNWQDKMEAKSSNSQRPLSVVVIYKFTKHLWINTRLPSHVRLVRWLTQGCRFDSTKLRAPSKDA</sequence>
<dbReference type="Proteomes" id="UP000257109">
    <property type="component" value="Unassembled WGS sequence"/>
</dbReference>
<organism evidence="2 3">
    <name type="scientific">Mucuna pruriens</name>
    <name type="common">Velvet bean</name>
    <name type="synonym">Dolichos pruriens</name>
    <dbReference type="NCBI Taxonomy" id="157652"/>
    <lineage>
        <taxon>Eukaryota</taxon>
        <taxon>Viridiplantae</taxon>
        <taxon>Streptophyta</taxon>
        <taxon>Embryophyta</taxon>
        <taxon>Tracheophyta</taxon>
        <taxon>Spermatophyta</taxon>
        <taxon>Magnoliopsida</taxon>
        <taxon>eudicotyledons</taxon>
        <taxon>Gunneridae</taxon>
        <taxon>Pentapetalae</taxon>
        <taxon>rosids</taxon>
        <taxon>fabids</taxon>
        <taxon>Fabales</taxon>
        <taxon>Fabaceae</taxon>
        <taxon>Papilionoideae</taxon>
        <taxon>50 kb inversion clade</taxon>
        <taxon>NPAAA clade</taxon>
        <taxon>indigoferoid/millettioid clade</taxon>
        <taxon>Phaseoleae</taxon>
        <taxon>Mucuna</taxon>
    </lineage>
</organism>
<comment type="caution">
    <text evidence="2">The sequence shown here is derived from an EMBL/GenBank/DDBJ whole genome shotgun (WGS) entry which is preliminary data.</text>
</comment>
<feature type="non-terminal residue" evidence="2">
    <location>
        <position position="1"/>
    </location>
</feature>
<dbReference type="Gene3D" id="3.10.10.10">
    <property type="entry name" value="HIV Type 1 Reverse Transcriptase, subunit A, domain 1"/>
    <property type="match status" value="1"/>
</dbReference>
<proteinExistence type="predicted"/>
<dbReference type="AlphaFoldDB" id="A0A371I3W1"/>
<keyword evidence="3" id="KW-1185">Reference proteome</keyword>
<name>A0A371I3W1_MUCPR</name>
<evidence type="ECO:0000313" key="2">
    <source>
        <dbReference type="EMBL" id="RDY09709.1"/>
    </source>
</evidence>
<evidence type="ECO:0000313" key="3">
    <source>
        <dbReference type="Proteomes" id="UP000257109"/>
    </source>
</evidence>
<dbReference type="OrthoDB" id="778454at2759"/>
<feature type="compositionally biased region" description="Basic and acidic residues" evidence="1">
    <location>
        <begin position="106"/>
        <end position="117"/>
    </location>
</feature>
<gene>
    <name evidence="2" type="ORF">CR513_05893</name>
</gene>
<dbReference type="EMBL" id="QJKJ01000988">
    <property type="protein sequence ID" value="RDY09709.1"/>
    <property type="molecule type" value="Genomic_DNA"/>
</dbReference>
<reference evidence="2" key="1">
    <citation type="submission" date="2018-05" db="EMBL/GenBank/DDBJ databases">
        <title>Draft genome of Mucuna pruriens seed.</title>
        <authorList>
            <person name="Nnadi N.E."/>
            <person name="Vos R."/>
            <person name="Hasami M.H."/>
            <person name="Devisetty U.K."/>
            <person name="Aguiy J.C."/>
        </authorList>
    </citation>
    <scope>NUCLEOTIDE SEQUENCE [LARGE SCALE GENOMIC DNA]</scope>
    <source>
        <strain evidence="2">JCA_2017</strain>
    </source>
</reference>
<accession>A0A371I3W1</accession>
<feature type="region of interest" description="Disordered" evidence="1">
    <location>
        <begin position="105"/>
        <end position="131"/>
    </location>
</feature>
<evidence type="ECO:0000256" key="1">
    <source>
        <dbReference type="SAM" id="MobiDB-lite"/>
    </source>
</evidence>